<accession>A0A087TMX6</accession>
<evidence type="ECO:0008006" key="3">
    <source>
        <dbReference type="Google" id="ProtNLM"/>
    </source>
</evidence>
<feature type="non-terminal residue" evidence="1">
    <location>
        <position position="112"/>
    </location>
</feature>
<dbReference type="EMBL" id="KK115967">
    <property type="protein sequence ID" value="KFM66465.1"/>
    <property type="molecule type" value="Genomic_DNA"/>
</dbReference>
<dbReference type="OrthoDB" id="4843387at2759"/>
<keyword evidence="2" id="KW-1185">Reference proteome</keyword>
<organism evidence="1 2">
    <name type="scientific">Stegodyphus mimosarum</name>
    <name type="common">African social velvet spider</name>
    <dbReference type="NCBI Taxonomy" id="407821"/>
    <lineage>
        <taxon>Eukaryota</taxon>
        <taxon>Metazoa</taxon>
        <taxon>Ecdysozoa</taxon>
        <taxon>Arthropoda</taxon>
        <taxon>Chelicerata</taxon>
        <taxon>Arachnida</taxon>
        <taxon>Araneae</taxon>
        <taxon>Araneomorphae</taxon>
        <taxon>Entelegynae</taxon>
        <taxon>Eresoidea</taxon>
        <taxon>Eresidae</taxon>
        <taxon>Stegodyphus</taxon>
    </lineage>
</organism>
<name>A0A087TMX6_STEMI</name>
<gene>
    <name evidence="1" type="ORF">X975_03881</name>
</gene>
<proteinExistence type="predicted"/>
<evidence type="ECO:0000313" key="2">
    <source>
        <dbReference type="Proteomes" id="UP000054359"/>
    </source>
</evidence>
<dbReference type="InterPro" id="IPR036397">
    <property type="entry name" value="RNaseH_sf"/>
</dbReference>
<dbReference type="Gene3D" id="3.30.420.10">
    <property type="entry name" value="Ribonuclease H-like superfamily/Ribonuclease H"/>
    <property type="match status" value="1"/>
</dbReference>
<sequence>MSNSHTSLYALPTRTMSGQLYINDVLQPHVCMFRGAAGDKFVFMDGNATCHQTVVVQKYLQIEDIQCFVWQAHSPDLNTNVWQAHSPDLNTNENVWNALGEETCSLTMPSNK</sequence>
<dbReference type="Proteomes" id="UP000054359">
    <property type="component" value="Unassembled WGS sequence"/>
</dbReference>
<evidence type="ECO:0000313" key="1">
    <source>
        <dbReference type="EMBL" id="KFM66465.1"/>
    </source>
</evidence>
<protein>
    <recommendedName>
        <fullName evidence="3">Transposable element Tc3 transposase</fullName>
    </recommendedName>
</protein>
<dbReference type="AlphaFoldDB" id="A0A087TMX6"/>
<reference evidence="1 2" key="1">
    <citation type="submission" date="2013-11" db="EMBL/GenBank/DDBJ databases">
        <title>Genome sequencing of Stegodyphus mimosarum.</title>
        <authorList>
            <person name="Bechsgaard J."/>
        </authorList>
    </citation>
    <scope>NUCLEOTIDE SEQUENCE [LARGE SCALE GENOMIC DNA]</scope>
</reference>
<dbReference type="GO" id="GO:0003676">
    <property type="term" value="F:nucleic acid binding"/>
    <property type="evidence" value="ECO:0007669"/>
    <property type="project" value="InterPro"/>
</dbReference>